<dbReference type="RefSeq" id="WP_235996301.1">
    <property type="nucleotide sequence ID" value="NZ_CABVQC010000090.1"/>
</dbReference>
<protein>
    <submittedName>
        <fullName evidence="2">Uncharacterized protein</fullName>
    </submittedName>
</protein>
<reference evidence="2 3" key="1">
    <citation type="submission" date="2019-09" db="EMBL/GenBank/DDBJ databases">
        <authorList>
            <person name="Depoorter E."/>
        </authorList>
    </citation>
    <scope>NUCLEOTIDE SEQUENCE [LARGE SCALE GENOMIC DNA]</scope>
    <source>
        <strain evidence="2">LMG 13014</strain>
    </source>
</reference>
<gene>
    <name evidence="2" type="ORF">BLA13014_07654</name>
</gene>
<dbReference type="Proteomes" id="UP000494261">
    <property type="component" value="Unassembled WGS sequence"/>
</dbReference>
<dbReference type="EMBL" id="CABVQC010000090">
    <property type="protein sequence ID" value="VWC50035.1"/>
    <property type="molecule type" value="Genomic_DNA"/>
</dbReference>
<sequence>MAVARAACGFKSDSSKRPRELNLRCTDSLCATRRPREADPPRNRCDDDAAPGSAGCVPTGLSGCDARSPHFISNGCPHGVRGVMRAVDRNRTARVVADRLDGLSLRRHDALRHGLKDLSRCPASVHRQAVAPQRRAPGNSRIALHADAPRHGFRMHTPSRGCDARGTRQPVFEHTSHPAPRRATRTTPIRVAERARAA</sequence>
<name>A0A6P2SPF7_9BURK</name>
<evidence type="ECO:0000313" key="3">
    <source>
        <dbReference type="Proteomes" id="UP000494261"/>
    </source>
</evidence>
<accession>A0A6P2SPF7</accession>
<evidence type="ECO:0000313" key="2">
    <source>
        <dbReference type="EMBL" id="VWC50035.1"/>
    </source>
</evidence>
<evidence type="ECO:0000256" key="1">
    <source>
        <dbReference type="SAM" id="MobiDB-lite"/>
    </source>
</evidence>
<feature type="region of interest" description="Disordered" evidence="1">
    <location>
        <begin position="160"/>
        <end position="198"/>
    </location>
</feature>
<dbReference type="AlphaFoldDB" id="A0A6P2SPF7"/>
<proteinExistence type="predicted"/>
<organism evidence="2 3">
    <name type="scientific">Burkholderia aenigmatica</name>
    <dbReference type="NCBI Taxonomy" id="2015348"/>
    <lineage>
        <taxon>Bacteria</taxon>
        <taxon>Pseudomonadati</taxon>
        <taxon>Pseudomonadota</taxon>
        <taxon>Betaproteobacteria</taxon>
        <taxon>Burkholderiales</taxon>
        <taxon>Burkholderiaceae</taxon>
        <taxon>Burkholderia</taxon>
        <taxon>Burkholderia cepacia complex</taxon>
    </lineage>
</organism>